<sequence length="104" mass="11027">MSETAGEFQRDQSYSVSFLSRVSRKKIFADGEANVVSVIRRSMSSSTSAAYLRSSATAAAIALGAIKFSAPSVANLARIPSISSSALSTAIDLLLLQAFERNYS</sequence>
<proteinExistence type="predicted"/>
<organism evidence="1 2">
    <name type="scientific">Araneus ventricosus</name>
    <name type="common">Orbweaver spider</name>
    <name type="synonym">Epeira ventricosa</name>
    <dbReference type="NCBI Taxonomy" id="182803"/>
    <lineage>
        <taxon>Eukaryota</taxon>
        <taxon>Metazoa</taxon>
        <taxon>Ecdysozoa</taxon>
        <taxon>Arthropoda</taxon>
        <taxon>Chelicerata</taxon>
        <taxon>Arachnida</taxon>
        <taxon>Araneae</taxon>
        <taxon>Araneomorphae</taxon>
        <taxon>Entelegynae</taxon>
        <taxon>Araneoidea</taxon>
        <taxon>Araneidae</taxon>
        <taxon>Araneus</taxon>
    </lineage>
</organism>
<name>A0A4Y2P5E4_ARAVE</name>
<evidence type="ECO:0000313" key="1">
    <source>
        <dbReference type="EMBL" id="GBN45650.1"/>
    </source>
</evidence>
<dbReference type="Proteomes" id="UP000499080">
    <property type="component" value="Unassembled WGS sequence"/>
</dbReference>
<accession>A0A4Y2P5E4</accession>
<evidence type="ECO:0000313" key="2">
    <source>
        <dbReference type="Proteomes" id="UP000499080"/>
    </source>
</evidence>
<dbReference type="EMBL" id="BGPR01212744">
    <property type="protein sequence ID" value="GBN45650.1"/>
    <property type="molecule type" value="Genomic_DNA"/>
</dbReference>
<gene>
    <name evidence="1" type="ORF">AVEN_146565_1</name>
</gene>
<protein>
    <submittedName>
        <fullName evidence="1">Uncharacterized protein</fullName>
    </submittedName>
</protein>
<reference evidence="1 2" key="1">
    <citation type="journal article" date="2019" name="Sci. Rep.">
        <title>Orb-weaving spider Araneus ventricosus genome elucidates the spidroin gene catalogue.</title>
        <authorList>
            <person name="Kono N."/>
            <person name="Nakamura H."/>
            <person name="Ohtoshi R."/>
            <person name="Moran D.A.P."/>
            <person name="Shinohara A."/>
            <person name="Yoshida Y."/>
            <person name="Fujiwara M."/>
            <person name="Mori M."/>
            <person name="Tomita M."/>
            <person name="Arakawa K."/>
        </authorList>
    </citation>
    <scope>NUCLEOTIDE SEQUENCE [LARGE SCALE GENOMIC DNA]</scope>
</reference>
<keyword evidence="2" id="KW-1185">Reference proteome</keyword>
<dbReference type="AlphaFoldDB" id="A0A4Y2P5E4"/>
<comment type="caution">
    <text evidence="1">The sequence shown here is derived from an EMBL/GenBank/DDBJ whole genome shotgun (WGS) entry which is preliminary data.</text>
</comment>